<feature type="compositionally biased region" description="Low complexity" evidence="1">
    <location>
        <begin position="56"/>
        <end position="72"/>
    </location>
</feature>
<feature type="compositionally biased region" description="Basic and acidic residues" evidence="1">
    <location>
        <begin position="668"/>
        <end position="678"/>
    </location>
</feature>
<feature type="compositionally biased region" description="Basic and acidic residues" evidence="1">
    <location>
        <begin position="551"/>
        <end position="568"/>
    </location>
</feature>
<evidence type="ECO:0000313" key="3">
    <source>
        <dbReference type="Proteomes" id="UP000235965"/>
    </source>
</evidence>
<protein>
    <submittedName>
        <fullName evidence="2">Uncharacterized protein</fullName>
    </submittedName>
</protein>
<reference evidence="2 3" key="1">
    <citation type="submission" date="2017-12" db="EMBL/GenBank/DDBJ databases">
        <title>Hemimetabolous genomes reveal molecular basis of termite eusociality.</title>
        <authorList>
            <person name="Harrison M.C."/>
            <person name="Jongepier E."/>
            <person name="Robertson H.M."/>
            <person name="Arning N."/>
            <person name="Bitard-Feildel T."/>
            <person name="Chao H."/>
            <person name="Childers C.P."/>
            <person name="Dinh H."/>
            <person name="Doddapaneni H."/>
            <person name="Dugan S."/>
            <person name="Gowin J."/>
            <person name="Greiner C."/>
            <person name="Han Y."/>
            <person name="Hu H."/>
            <person name="Hughes D.S.T."/>
            <person name="Huylmans A.-K."/>
            <person name="Kemena C."/>
            <person name="Kremer L.P.M."/>
            <person name="Lee S.L."/>
            <person name="Lopez-Ezquerra A."/>
            <person name="Mallet L."/>
            <person name="Monroy-Kuhn J.M."/>
            <person name="Moser A."/>
            <person name="Murali S.C."/>
            <person name="Muzny D.M."/>
            <person name="Otani S."/>
            <person name="Piulachs M.-D."/>
            <person name="Poelchau M."/>
            <person name="Qu J."/>
            <person name="Schaub F."/>
            <person name="Wada-Katsumata A."/>
            <person name="Worley K.C."/>
            <person name="Xie Q."/>
            <person name="Ylla G."/>
            <person name="Poulsen M."/>
            <person name="Gibbs R.A."/>
            <person name="Schal C."/>
            <person name="Richards S."/>
            <person name="Belles X."/>
            <person name="Korb J."/>
            <person name="Bornberg-Bauer E."/>
        </authorList>
    </citation>
    <scope>NUCLEOTIDE SEQUENCE [LARGE SCALE GENOMIC DNA]</scope>
    <source>
        <tissue evidence="2">Whole body</tissue>
    </source>
</reference>
<feature type="region of interest" description="Disordered" evidence="1">
    <location>
        <begin position="656"/>
        <end position="681"/>
    </location>
</feature>
<keyword evidence="3" id="KW-1185">Reference proteome</keyword>
<dbReference type="InParanoid" id="A0A2J7PG59"/>
<name>A0A2J7PG59_9NEOP</name>
<feature type="region of interest" description="Disordered" evidence="1">
    <location>
        <begin position="372"/>
        <end position="634"/>
    </location>
</feature>
<sequence>MTAICFVCNLPILSHQVGLVWQGGNGWDDLVREQVEESTLRQRLGAGRRDSAAQITSISPPTETQETSPPGSGAMTRRRRSSLAQFTDILREWSGSTKVSRSKEPQLHRRETLADIAKSLPWGRSSTTDSSTVAALRKRRESSADPSIKLAKTRRDSTAISDFRSDLARFWSRRESTTTVITPREPSQQRRGSGESSRSGRRDSTTLINSRRGSGESSRSGRRDSINTSSAVTASPPKLHHHHHHHPHQHHHRRRDSRTGEPKYYRQEQRPSTSSTASDSGPSVSLLVTQPSTAVWSSWWNQNWQRKPIPLPLGSPQIPHGVTWARTRVAAVGSLRLTARVMAQPTATVTLVSWLFNDDIYVAPDGKTRGFSGPTAAAEPQQALPPPTIITSSTTPPATSPNTAAVPILVPTTTTTTTTASSSPPATNSTTTVAPATTASTPVTTTHPLLATRRDSTTQVYYKGRRDSRTHASPERRPSAKESSPSKFPRLPRQSTAIDESGPGPWGRRGSQPTLSPDLPSVAAGATSDDTSGRKARRDSLSPDSASYTRGRRDSRSHLSPDRLERDVSPVGRGRRGRLRRQSTSITGGAGYRGMPPRSPESSSTCSSRDPSPCNRAPPPAPTSHAPIIRRQSTTEEILIARGFRRQSTTEERIRCRNFRRQSSQSEDLSRSRGRRDSSAQIIDGTFATMTVETTSTFFDTSTQTGLLHNTGSNDGMMMGNKTLLQCHFAHNESHAKSHGIEPKTSRNCLLKEVIEGKIEGRIEVTRRRGRRRKKMLDDLGDRRGYCHLKEKALDRIKWRNCFGRDWTCRLTDY</sequence>
<feature type="compositionally biased region" description="Low complexity" evidence="1">
    <location>
        <begin position="271"/>
        <end position="285"/>
    </location>
</feature>
<feature type="region of interest" description="Disordered" evidence="1">
    <location>
        <begin position="41"/>
        <end position="80"/>
    </location>
</feature>
<accession>A0A2J7PG59</accession>
<dbReference type="Proteomes" id="UP000235965">
    <property type="component" value="Unassembled WGS sequence"/>
</dbReference>
<dbReference type="STRING" id="105785.A0A2J7PG59"/>
<feature type="region of interest" description="Disordered" evidence="1">
    <location>
        <begin position="176"/>
        <end position="285"/>
    </location>
</feature>
<feature type="compositionally biased region" description="Basic and acidic residues" evidence="1">
    <location>
        <begin position="464"/>
        <end position="480"/>
    </location>
</feature>
<evidence type="ECO:0000313" key="2">
    <source>
        <dbReference type="EMBL" id="PNF15318.1"/>
    </source>
</evidence>
<dbReference type="AlphaFoldDB" id="A0A2J7PG59"/>
<feature type="compositionally biased region" description="Basic residues" evidence="1">
    <location>
        <begin position="238"/>
        <end position="256"/>
    </location>
</feature>
<feature type="compositionally biased region" description="Basic and acidic residues" evidence="1">
    <location>
        <begin position="257"/>
        <end position="269"/>
    </location>
</feature>
<feature type="compositionally biased region" description="Low complexity" evidence="1">
    <location>
        <begin position="600"/>
        <end position="614"/>
    </location>
</feature>
<feature type="compositionally biased region" description="Polar residues" evidence="1">
    <location>
        <begin position="124"/>
        <end position="133"/>
    </location>
</feature>
<organism evidence="2 3">
    <name type="scientific">Cryptotermes secundus</name>
    <dbReference type="NCBI Taxonomy" id="105785"/>
    <lineage>
        <taxon>Eukaryota</taxon>
        <taxon>Metazoa</taxon>
        <taxon>Ecdysozoa</taxon>
        <taxon>Arthropoda</taxon>
        <taxon>Hexapoda</taxon>
        <taxon>Insecta</taxon>
        <taxon>Pterygota</taxon>
        <taxon>Neoptera</taxon>
        <taxon>Polyneoptera</taxon>
        <taxon>Dictyoptera</taxon>
        <taxon>Blattodea</taxon>
        <taxon>Blattoidea</taxon>
        <taxon>Termitoidae</taxon>
        <taxon>Kalotermitidae</taxon>
        <taxon>Cryptotermitinae</taxon>
        <taxon>Cryptotermes</taxon>
    </lineage>
</organism>
<comment type="caution">
    <text evidence="2">The sequence shown here is derived from an EMBL/GenBank/DDBJ whole genome shotgun (WGS) entry which is preliminary data.</text>
</comment>
<gene>
    <name evidence="2" type="ORF">B7P43_G01009</name>
</gene>
<proteinExistence type="predicted"/>
<feature type="compositionally biased region" description="Low complexity" evidence="1">
    <location>
        <begin position="389"/>
        <end position="446"/>
    </location>
</feature>
<dbReference type="OrthoDB" id="2499658at2759"/>
<dbReference type="EMBL" id="NEVH01025635">
    <property type="protein sequence ID" value="PNF15318.1"/>
    <property type="molecule type" value="Genomic_DNA"/>
</dbReference>
<feature type="region of interest" description="Disordered" evidence="1">
    <location>
        <begin position="121"/>
        <end position="157"/>
    </location>
</feature>
<evidence type="ECO:0000256" key="1">
    <source>
        <dbReference type="SAM" id="MobiDB-lite"/>
    </source>
</evidence>